<gene>
    <name evidence="1" type="ORF">BQ8794_70298</name>
</gene>
<dbReference type="RefSeq" id="WP_143744769.1">
    <property type="nucleotide sequence ID" value="NZ_FTPD01000067.1"/>
</dbReference>
<keyword evidence="2" id="KW-1185">Reference proteome</keyword>
<dbReference type="EMBL" id="FTPD01000067">
    <property type="protein sequence ID" value="SIT59368.1"/>
    <property type="molecule type" value="Genomic_DNA"/>
</dbReference>
<dbReference type="AlphaFoldDB" id="A0A1R3VHG8"/>
<evidence type="ECO:0000313" key="1">
    <source>
        <dbReference type="EMBL" id="SIT59368.1"/>
    </source>
</evidence>
<sequence>MSAIFNRNVLLAMALAVLTVVGFRLWIEPKQPAQLPTFSRSVAKSLDEGIARYGVEGFRKKNEQEFRDALSNFQKNGPKAPGTPQ</sequence>
<protein>
    <submittedName>
        <fullName evidence="1">Uncharacterized protein</fullName>
    </submittedName>
</protein>
<accession>A0A1R3VHG8</accession>
<evidence type="ECO:0000313" key="2">
    <source>
        <dbReference type="Proteomes" id="UP000188388"/>
    </source>
</evidence>
<organism evidence="1 2">
    <name type="scientific">Mesorhizobium prunaredense</name>
    <dbReference type="NCBI Taxonomy" id="1631249"/>
    <lineage>
        <taxon>Bacteria</taxon>
        <taxon>Pseudomonadati</taxon>
        <taxon>Pseudomonadota</taxon>
        <taxon>Alphaproteobacteria</taxon>
        <taxon>Hyphomicrobiales</taxon>
        <taxon>Phyllobacteriaceae</taxon>
        <taxon>Mesorhizobium</taxon>
    </lineage>
</organism>
<reference evidence="2" key="1">
    <citation type="submission" date="2017-01" db="EMBL/GenBank/DDBJ databases">
        <authorList>
            <person name="Brunel B."/>
        </authorList>
    </citation>
    <scope>NUCLEOTIDE SEQUENCE [LARGE SCALE GENOMIC DNA]</scope>
</reference>
<proteinExistence type="predicted"/>
<dbReference type="Proteomes" id="UP000188388">
    <property type="component" value="Unassembled WGS sequence"/>
</dbReference>
<name>A0A1R3VHG8_9HYPH</name>